<organism evidence="1 2">
    <name type="scientific">Octadecabacter antarcticus 307</name>
    <dbReference type="NCBI Taxonomy" id="391626"/>
    <lineage>
        <taxon>Bacteria</taxon>
        <taxon>Pseudomonadati</taxon>
        <taxon>Pseudomonadota</taxon>
        <taxon>Alphaproteobacteria</taxon>
        <taxon>Rhodobacterales</taxon>
        <taxon>Roseobacteraceae</taxon>
        <taxon>Octadecabacter</taxon>
    </lineage>
</organism>
<name>M9RA74_9RHOB</name>
<dbReference type="InterPro" id="IPR036188">
    <property type="entry name" value="FAD/NAD-bd_sf"/>
</dbReference>
<dbReference type="RefSeq" id="WP_015498698.1">
    <property type="nucleotide sequence ID" value="NC_020911.1"/>
</dbReference>
<dbReference type="Proteomes" id="UP000005307">
    <property type="component" value="Chromosome"/>
</dbReference>
<evidence type="ECO:0000313" key="2">
    <source>
        <dbReference type="Proteomes" id="UP000005307"/>
    </source>
</evidence>
<gene>
    <name evidence="1" type="ORF">OAN307_c09350</name>
</gene>
<proteinExistence type="predicted"/>
<dbReference type="KEGG" id="oat:OAN307_c09350"/>
<dbReference type="AlphaFoldDB" id="M9RA74"/>
<dbReference type="SUPFAM" id="SSF51905">
    <property type="entry name" value="FAD/NAD(P)-binding domain"/>
    <property type="match status" value="1"/>
</dbReference>
<reference evidence="1 2" key="1">
    <citation type="journal article" date="2013" name="PLoS ONE">
        <title>Poles Apart: Arctic and Antarctic Octadecabacter strains Share High Genome Plasticity and a New Type of Xanthorhodopsin.</title>
        <authorList>
            <person name="Vollmers J."/>
            <person name="Voget S."/>
            <person name="Dietrich S."/>
            <person name="Gollnow K."/>
            <person name="Smits M."/>
            <person name="Meyer K."/>
            <person name="Brinkhoff T."/>
            <person name="Simon M."/>
            <person name="Daniel R."/>
        </authorList>
    </citation>
    <scope>NUCLEOTIDE SEQUENCE [LARGE SCALE GENOMIC DNA]</scope>
    <source>
        <strain evidence="1 2">307</strain>
    </source>
</reference>
<sequence>MNEAGVRVLTQTRVMALESQGDQIMLRTSGGDLRAGRAFWTLPDHSLLDLLGLDLDLKATAIPVGRAFYAFELSARDIAGPDYLHDFNESRLPYRYNSCGLYCGQVRDDGTT</sequence>
<evidence type="ECO:0000313" key="1">
    <source>
        <dbReference type="EMBL" id="AGI66655.1"/>
    </source>
</evidence>
<protein>
    <submittedName>
        <fullName evidence="1">Uncharacterized protein</fullName>
    </submittedName>
</protein>
<dbReference type="EMBL" id="CP003740">
    <property type="protein sequence ID" value="AGI66655.1"/>
    <property type="molecule type" value="Genomic_DNA"/>
</dbReference>
<accession>M9RA74</accession>
<keyword evidence="2" id="KW-1185">Reference proteome</keyword>
<dbReference type="HOGENOM" id="CLU_2143295_0_0_5"/>